<dbReference type="InterPro" id="IPR029058">
    <property type="entry name" value="AB_hydrolase_fold"/>
</dbReference>
<keyword evidence="1" id="KW-0732">Signal</keyword>
<feature type="chain" id="PRO_5002252231" description="AB hydrolase-1 domain-containing protein" evidence="1">
    <location>
        <begin position="21"/>
        <end position="408"/>
    </location>
</feature>
<dbReference type="GeneID" id="27327413"/>
<keyword evidence="4" id="KW-1185">Reference proteome</keyword>
<gene>
    <name evidence="3" type="ORF">PV08_00330</name>
</gene>
<dbReference type="SUPFAM" id="SSF53474">
    <property type="entry name" value="alpha/beta-Hydrolases"/>
    <property type="match status" value="1"/>
</dbReference>
<dbReference type="HOGENOM" id="CLU_034763_2_0_1"/>
<dbReference type="EMBL" id="KN847492">
    <property type="protein sequence ID" value="KIW19756.1"/>
    <property type="molecule type" value="Genomic_DNA"/>
</dbReference>
<dbReference type="Proteomes" id="UP000053328">
    <property type="component" value="Unassembled WGS sequence"/>
</dbReference>
<evidence type="ECO:0000259" key="2">
    <source>
        <dbReference type="Pfam" id="PF12697"/>
    </source>
</evidence>
<dbReference type="Pfam" id="PF12697">
    <property type="entry name" value="Abhydrolase_6"/>
    <property type="match status" value="1"/>
</dbReference>
<evidence type="ECO:0000256" key="1">
    <source>
        <dbReference type="SAM" id="SignalP"/>
    </source>
</evidence>
<feature type="domain" description="AB hydrolase-1" evidence="2">
    <location>
        <begin position="133"/>
        <end position="388"/>
    </location>
</feature>
<evidence type="ECO:0000313" key="4">
    <source>
        <dbReference type="Proteomes" id="UP000053328"/>
    </source>
</evidence>
<dbReference type="VEuPathDB" id="FungiDB:PV08_00330"/>
<accession>A0A0D1YWR8</accession>
<dbReference type="OrthoDB" id="190201at2759"/>
<protein>
    <recommendedName>
        <fullName evidence="2">AB hydrolase-1 domain-containing protein</fullName>
    </recommendedName>
</protein>
<organism evidence="3 4">
    <name type="scientific">Exophiala spinifera</name>
    <dbReference type="NCBI Taxonomy" id="91928"/>
    <lineage>
        <taxon>Eukaryota</taxon>
        <taxon>Fungi</taxon>
        <taxon>Dikarya</taxon>
        <taxon>Ascomycota</taxon>
        <taxon>Pezizomycotina</taxon>
        <taxon>Eurotiomycetes</taxon>
        <taxon>Chaetothyriomycetidae</taxon>
        <taxon>Chaetothyriales</taxon>
        <taxon>Herpotrichiellaceae</taxon>
        <taxon>Exophiala</taxon>
    </lineage>
</organism>
<sequence length="408" mass="43261">MHHLSLLPTLVLSYLSKASCSPLPEQRGPDLDTKGFQLPTVSHSLGGSAICVSGLVAVNVSTDVNTKLDLPINVSQLQAVDLVLGLQAANSSLAASVSEKSSSDVVDGTFNISAQMCYPVAHPRQNQTTVQFLTHGIAFSKTYWDFALPNNSYIDTAAKAGRATFSYDRLGIGNSSHPDPIEVVQGGIQVVIAEQLVRLLRQGRLGNHAFSHVIGVGHSYGSLITTSVAASSPSSFDAVVATGFSTNRTGGSQFTAALNLEPASLSAPPRGRFQNLPSSYLIPSTKYGIQYSFFRGPNFEPSVLTKAFDEVETTTLGESFTRSSFATNAANFTGPVLIANGARDLDFCDGDCLYPKDISAATLEGFFPNANNQSASYNLPEAGHGVNLAKNAPLAFDKIQEWISSLGF</sequence>
<name>A0A0D1YWR8_9EURO</name>
<dbReference type="Gene3D" id="3.40.50.1820">
    <property type="entry name" value="alpha/beta hydrolase"/>
    <property type="match status" value="1"/>
</dbReference>
<feature type="signal peptide" evidence="1">
    <location>
        <begin position="1"/>
        <end position="20"/>
    </location>
</feature>
<dbReference type="AlphaFoldDB" id="A0A0D1YWR8"/>
<evidence type="ECO:0000313" key="3">
    <source>
        <dbReference type="EMBL" id="KIW19756.1"/>
    </source>
</evidence>
<proteinExistence type="predicted"/>
<dbReference type="RefSeq" id="XP_016239972.1">
    <property type="nucleotide sequence ID" value="XM_016374696.1"/>
</dbReference>
<dbReference type="InterPro" id="IPR000073">
    <property type="entry name" value="AB_hydrolase_1"/>
</dbReference>
<reference evidence="3 4" key="1">
    <citation type="submission" date="2015-01" db="EMBL/GenBank/DDBJ databases">
        <title>The Genome Sequence of Exophiala spinifera CBS89968.</title>
        <authorList>
            <consortium name="The Broad Institute Genomics Platform"/>
            <person name="Cuomo C."/>
            <person name="de Hoog S."/>
            <person name="Gorbushina A."/>
            <person name="Stielow B."/>
            <person name="Teixiera M."/>
            <person name="Abouelleil A."/>
            <person name="Chapman S.B."/>
            <person name="Priest M."/>
            <person name="Young S.K."/>
            <person name="Wortman J."/>
            <person name="Nusbaum C."/>
            <person name="Birren B."/>
        </authorList>
    </citation>
    <scope>NUCLEOTIDE SEQUENCE [LARGE SCALE GENOMIC DNA]</scope>
    <source>
        <strain evidence="3 4">CBS 89968</strain>
    </source>
</reference>